<dbReference type="Proteomes" id="UP000295414">
    <property type="component" value="Unassembled WGS sequence"/>
</dbReference>
<dbReference type="Pfam" id="PF01521">
    <property type="entry name" value="Fe-S_biosyn"/>
    <property type="match status" value="1"/>
</dbReference>
<keyword evidence="4" id="KW-1185">Reference proteome</keyword>
<sequence length="113" mass="11939">MAISLTDTARDRILGYLEADPKAIGLRFGVSRSGCSGWGYKIDMAREQGPDDVVFDAGGVRIYVDAGSLPQVDGTRIDFVKQGLNEQFAFDNPNVTGGCGCGSSFTTGADPRA</sequence>
<dbReference type="GO" id="GO:0051537">
    <property type="term" value="F:2 iron, 2 sulfur cluster binding"/>
    <property type="evidence" value="ECO:0007669"/>
    <property type="project" value="TreeGrafter"/>
</dbReference>
<dbReference type="InterPro" id="IPR017870">
    <property type="entry name" value="FeS_cluster_insertion_CS"/>
</dbReference>
<gene>
    <name evidence="3" type="ORF">EDC34_1147</name>
</gene>
<dbReference type="PROSITE" id="PS01152">
    <property type="entry name" value="HESB"/>
    <property type="match status" value="1"/>
</dbReference>
<dbReference type="RefSeq" id="WP_114961111.1">
    <property type="nucleotide sequence ID" value="NZ_MSZW01000067.1"/>
</dbReference>
<dbReference type="NCBIfam" id="TIGR00049">
    <property type="entry name" value="iron-sulfur cluster assembly accessory protein"/>
    <property type="match status" value="1"/>
</dbReference>
<evidence type="ECO:0000259" key="2">
    <source>
        <dbReference type="Pfam" id="PF01521"/>
    </source>
</evidence>
<organism evidence="3 4">
    <name type="scientific">Thermomonas haemolytica</name>
    <dbReference type="NCBI Taxonomy" id="141949"/>
    <lineage>
        <taxon>Bacteria</taxon>
        <taxon>Pseudomonadati</taxon>
        <taxon>Pseudomonadota</taxon>
        <taxon>Gammaproteobacteria</taxon>
        <taxon>Lysobacterales</taxon>
        <taxon>Lysobacteraceae</taxon>
        <taxon>Thermomonas</taxon>
    </lineage>
</organism>
<dbReference type="OrthoDB" id="9801228at2"/>
<reference evidence="3 4" key="1">
    <citation type="submission" date="2019-03" db="EMBL/GenBank/DDBJ databases">
        <title>Genomic Encyclopedia of Type Strains, Phase IV (KMG-IV): sequencing the most valuable type-strain genomes for metagenomic binning, comparative biology and taxonomic classification.</title>
        <authorList>
            <person name="Goeker M."/>
        </authorList>
    </citation>
    <scope>NUCLEOTIDE SEQUENCE [LARGE SCALE GENOMIC DNA]</scope>
    <source>
        <strain evidence="3 4">DSM 13605</strain>
    </source>
</reference>
<dbReference type="InterPro" id="IPR016092">
    <property type="entry name" value="ATAP"/>
</dbReference>
<dbReference type="PANTHER" id="PTHR10072">
    <property type="entry name" value="IRON-SULFUR CLUSTER ASSEMBLY PROTEIN"/>
    <property type="match status" value="1"/>
</dbReference>
<evidence type="ECO:0000313" key="3">
    <source>
        <dbReference type="EMBL" id="TCT19944.1"/>
    </source>
</evidence>
<dbReference type="Gene3D" id="2.60.300.12">
    <property type="entry name" value="HesB-like domain"/>
    <property type="match status" value="1"/>
</dbReference>
<dbReference type="AlphaFoldDB" id="A0A4R3MUC5"/>
<comment type="caution">
    <text evidence="3">The sequence shown here is derived from an EMBL/GenBank/DDBJ whole genome shotgun (WGS) entry which is preliminary data.</text>
</comment>
<evidence type="ECO:0000313" key="4">
    <source>
        <dbReference type="Proteomes" id="UP000295414"/>
    </source>
</evidence>
<dbReference type="InterPro" id="IPR000361">
    <property type="entry name" value="ATAP_core_dom"/>
</dbReference>
<dbReference type="SUPFAM" id="SSF89360">
    <property type="entry name" value="HesB-like domain"/>
    <property type="match status" value="1"/>
</dbReference>
<dbReference type="InterPro" id="IPR035903">
    <property type="entry name" value="HesB-like_dom_sf"/>
</dbReference>
<feature type="domain" description="Core" evidence="2">
    <location>
        <begin position="1"/>
        <end position="102"/>
    </location>
</feature>
<dbReference type="InterPro" id="IPR050322">
    <property type="entry name" value="Fe-S_cluster_asmbl/transfer"/>
</dbReference>
<proteinExistence type="inferred from homology"/>
<evidence type="ECO:0000256" key="1">
    <source>
        <dbReference type="ARBA" id="ARBA00006718"/>
    </source>
</evidence>
<dbReference type="GO" id="GO:0005829">
    <property type="term" value="C:cytosol"/>
    <property type="evidence" value="ECO:0007669"/>
    <property type="project" value="TreeGrafter"/>
</dbReference>
<comment type="similarity">
    <text evidence="1">Belongs to the HesB/IscA family.</text>
</comment>
<name>A0A4R3MUC5_9GAMM</name>
<protein>
    <submittedName>
        <fullName evidence="3">Iron-binding apoprotein IscA</fullName>
    </submittedName>
</protein>
<dbReference type="EMBL" id="SMAP01000014">
    <property type="protein sequence ID" value="TCT19944.1"/>
    <property type="molecule type" value="Genomic_DNA"/>
</dbReference>
<dbReference type="PANTHER" id="PTHR10072:SF41">
    <property type="entry name" value="IRON-SULFUR CLUSTER ASSEMBLY 1 HOMOLOG, MITOCHONDRIAL"/>
    <property type="match status" value="1"/>
</dbReference>
<dbReference type="GO" id="GO:0016226">
    <property type="term" value="P:iron-sulfur cluster assembly"/>
    <property type="evidence" value="ECO:0007669"/>
    <property type="project" value="InterPro"/>
</dbReference>
<accession>A0A4R3MUC5</accession>